<protein>
    <submittedName>
        <fullName evidence="1">Uncharacterized protein</fullName>
    </submittedName>
</protein>
<evidence type="ECO:0000313" key="1">
    <source>
        <dbReference type="EMBL" id="CAI8589027.1"/>
    </source>
</evidence>
<dbReference type="AlphaFoldDB" id="A0AAV0YU54"/>
<keyword evidence="2" id="KW-1185">Reference proteome</keyword>
<proteinExistence type="predicted"/>
<dbReference type="EMBL" id="OX451736">
    <property type="protein sequence ID" value="CAI8589027.1"/>
    <property type="molecule type" value="Genomic_DNA"/>
</dbReference>
<evidence type="ECO:0000313" key="2">
    <source>
        <dbReference type="Proteomes" id="UP001157006"/>
    </source>
</evidence>
<reference evidence="1 2" key="1">
    <citation type="submission" date="2023-01" db="EMBL/GenBank/DDBJ databases">
        <authorList>
            <person name="Kreplak J."/>
        </authorList>
    </citation>
    <scope>NUCLEOTIDE SEQUENCE [LARGE SCALE GENOMIC DNA]</scope>
</reference>
<gene>
    <name evidence="1" type="ORF">VFH_I375120</name>
</gene>
<organism evidence="1 2">
    <name type="scientific">Vicia faba</name>
    <name type="common">Broad bean</name>
    <name type="synonym">Faba vulgaris</name>
    <dbReference type="NCBI Taxonomy" id="3906"/>
    <lineage>
        <taxon>Eukaryota</taxon>
        <taxon>Viridiplantae</taxon>
        <taxon>Streptophyta</taxon>
        <taxon>Embryophyta</taxon>
        <taxon>Tracheophyta</taxon>
        <taxon>Spermatophyta</taxon>
        <taxon>Magnoliopsida</taxon>
        <taxon>eudicotyledons</taxon>
        <taxon>Gunneridae</taxon>
        <taxon>Pentapetalae</taxon>
        <taxon>rosids</taxon>
        <taxon>fabids</taxon>
        <taxon>Fabales</taxon>
        <taxon>Fabaceae</taxon>
        <taxon>Papilionoideae</taxon>
        <taxon>50 kb inversion clade</taxon>
        <taxon>NPAAA clade</taxon>
        <taxon>Hologalegina</taxon>
        <taxon>IRL clade</taxon>
        <taxon>Fabeae</taxon>
        <taxon>Vicia</taxon>
    </lineage>
</organism>
<sequence>MKMKMRRGQKVFVMVLFQNASLLRGRGCSHRDLRGDKDDELAEKFKENSKEVAENLRMWKKICKSLLEGRTGNAGPLLCSGSILIGLWHLSKIVAVFMKEDLMEDGYQEGRTDLTKVVIPVT</sequence>
<accession>A0AAV0YU54</accession>
<dbReference type="Proteomes" id="UP001157006">
    <property type="component" value="Chromosome 1L"/>
</dbReference>
<name>A0AAV0YU54_VICFA</name>